<accession>A0A6B0TPJ1</accession>
<dbReference type="Pfam" id="PF09865">
    <property type="entry name" value="DUF2092"/>
    <property type="match status" value="1"/>
</dbReference>
<dbReference type="InterPro" id="IPR029046">
    <property type="entry name" value="LolA/LolB/LppX"/>
</dbReference>
<dbReference type="AlphaFoldDB" id="A0A6B0TPJ1"/>
<evidence type="ECO:0000313" key="3">
    <source>
        <dbReference type="EMBL" id="MXU66570.1"/>
    </source>
</evidence>
<feature type="chain" id="PRO_5025475483" evidence="2">
    <location>
        <begin position="27"/>
        <end position="258"/>
    </location>
</feature>
<dbReference type="InterPro" id="IPR019207">
    <property type="entry name" value="DUF2092"/>
</dbReference>
<keyword evidence="4" id="KW-1185">Reference proteome</keyword>
<feature type="signal peptide" evidence="2">
    <location>
        <begin position="1"/>
        <end position="26"/>
    </location>
</feature>
<proteinExistence type="predicted"/>
<dbReference type="EMBL" id="WUWG01000006">
    <property type="protein sequence ID" value="MXU66570.1"/>
    <property type="molecule type" value="Genomic_DNA"/>
</dbReference>
<reference evidence="3 4" key="1">
    <citation type="submission" date="2019-12" db="EMBL/GenBank/DDBJ databases">
        <title>Strain KN286 was isolated from seawater, which was collected from Caroline Seamount in the tropical western Pacific.</title>
        <authorList>
            <person name="Wang Q."/>
        </authorList>
    </citation>
    <scope>NUCLEOTIDE SEQUENCE [LARGE SCALE GENOMIC DNA]</scope>
    <source>
        <strain evidence="3 4">KN286</strain>
    </source>
</reference>
<comment type="caution">
    <text evidence="3">The sequence shown here is derived from an EMBL/GenBank/DDBJ whole genome shotgun (WGS) entry which is preliminary data.</text>
</comment>
<evidence type="ECO:0000256" key="2">
    <source>
        <dbReference type="SAM" id="SignalP"/>
    </source>
</evidence>
<protein>
    <submittedName>
        <fullName evidence="3">DUF2092 domain-containing protein</fullName>
    </submittedName>
</protein>
<dbReference type="RefSeq" id="WP_160856180.1">
    <property type="nucleotide sequence ID" value="NZ_WUWG01000006.1"/>
</dbReference>
<keyword evidence="1 2" id="KW-0732">Signal</keyword>
<name>A0A6B0TPJ1_9RHOB</name>
<evidence type="ECO:0000313" key="4">
    <source>
        <dbReference type="Proteomes" id="UP000436016"/>
    </source>
</evidence>
<dbReference type="SUPFAM" id="SSF89392">
    <property type="entry name" value="Prokaryotic lipoproteins and lipoprotein localization factors"/>
    <property type="match status" value="1"/>
</dbReference>
<evidence type="ECO:0000256" key="1">
    <source>
        <dbReference type="ARBA" id="ARBA00022729"/>
    </source>
</evidence>
<gene>
    <name evidence="3" type="ORF">GSH16_14060</name>
</gene>
<dbReference type="Proteomes" id="UP000436016">
    <property type="component" value="Unassembled WGS sequence"/>
</dbReference>
<organism evidence="3 4">
    <name type="scientific">Oceanomicrobium pacificus</name>
    <dbReference type="NCBI Taxonomy" id="2692916"/>
    <lineage>
        <taxon>Bacteria</taxon>
        <taxon>Pseudomonadati</taxon>
        <taxon>Pseudomonadota</taxon>
        <taxon>Alphaproteobacteria</taxon>
        <taxon>Rhodobacterales</taxon>
        <taxon>Paracoccaceae</taxon>
        <taxon>Oceanomicrobium</taxon>
    </lineage>
</organism>
<sequence length="258" mass="27975">MIPFAHQPAPTAALLLGLVAAVPLSAQEAPALDPDAMALLDEAAAALDAAPRLGFRWHVAYETVADGREKITAFRDGATQIARPDRVRIMHGEAGLRQELRFDGATLSLIDSDRNLLATAPLDGTLETLASAARERFGMDLPLQEFLTPDLASRLPEGLTGAALLGPTEWKGQPVWHLAFTQYEADWQLFLSRSTPPLPVLLVTTRTHEQGWPQYRVEFSGWDFVRQVPAALFAPPDDPDLRIVPMLTPSTADGGGAQ</sequence>